<dbReference type="AlphaFoldDB" id="X6NGQ6"/>
<proteinExistence type="predicted"/>
<keyword evidence="2" id="KW-1185">Reference proteome</keyword>
<organism evidence="1 2">
    <name type="scientific">Reticulomyxa filosa</name>
    <dbReference type="NCBI Taxonomy" id="46433"/>
    <lineage>
        <taxon>Eukaryota</taxon>
        <taxon>Sar</taxon>
        <taxon>Rhizaria</taxon>
        <taxon>Retaria</taxon>
        <taxon>Foraminifera</taxon>
        <taxon>Monothalamids</taxon>
        <taxon>Reticulomyxidae</taxon>
        <taxon>Reticulomyxa</taxon>
    </lineage>
</organism>
<reference evidence="1 2" key="1">
    <citation type="journal article" date="2013" name="Curr. Biol.">
        <title>The Genome of the Foraminiferan Reticulomyxa filosa.</title>
        <authorList>
            <person name="Glockner G."/>
            <person name="Hulsmann N."/>
            <person name="Schleicher M."/>
            <person name="Noegel A.A."/>
            <person name="Eichinger L."/>
            <person name="Gallinger C."/>
            <person name="Pawlowski J."/>
            <person name="Sierra R."/>
            <person name="Euteneuer U."/>
            <person name="Pillet L."/>
            <person name="Moustafa A."/>
            <person name="Platzer M."/>
            <person name="Groth M."/>
            <person name="Szafranski K."/>
            <person name="Schliwa M."/>
        </authorList>
    </citation>
    <scope>NUCLEOTIDE SEQUENCE [LARGE SCALE GENOMIC DNA]</scope>
</reference>
<gene>
    <name evidence="1" type="ORF">RFI_11637</name>
</gene>
<name>X6NGQ6_RETFI</name>
<evidence type="ECO:0000313" key="2">
    <source>
        <dbReference type="Proteomes" id="UP000023152"/>
    </source>
</evidence>
<feature type="non-terminal residue" evidence="1">
    <location>
        <position position="292"/>
    </location>
</feature>
<protein>
    <submittedName>
        <fullName evidence="1">Uncharacterized protein</fullName>
    </submittedName>
</protein>
<dbReference type="EMBL" id="ASPP01008483">
    <property type="protein sequence ID" value="ETO25500.1"/>
    <property type="molecule type" value="Genomic_DNA"/>
</dbReference>
<comment type="caution">
    <text evidence="1">The sequence shown here is derived from an EMBL/GenBank/DDBJ whole genome shotgun (WGS) entry which is preliminary data.</text>
</comment>
<evidence type="ECO:0000313" key="1">
    <source>
        <dbReference type="EMBL" id="ETO25500.1"/>
    </source>
</evidence>
<accession>X6NGQ6</accession>
<dbReference type="Proteomes" id="UP000023152">
    <property type="component" value="Unassembled WGS sequence"/>
</dbReference>
<sequence length="292" mass="33402">MDDDSNKDKRRTNQFFSLLQSVRVGTNLKKTTAEALFQDESVESAMDSIEHRYQTIEKYFIQDLKEVPEWDTVVNAFLEVLLKHAESGSNKPSGKKVHFSKATQSWLEQMEFESVLVNQVQTIEEMGPETIIQLFDSDSVKTVTKERSTKGQSLYMYGVFYHAVTDHIKNDAHKKKHLHLVLDIMKDIAIRILIQKTFARKSSNDSFAINRIKKWLEGFVLRPKGLTHGSGHRCEGCGKELDTGSVHLTTRGSGRKQYLLFEAPSTNTRVVFHNKECVVNGIPYLSSTMKWL</sequence>